<evidence type="ECO:0000313" key="3">
    <source>
        <dbReference type="Proteomes" id="UP000561011"/>
    </source>
</evidence>
<accession>A0A853EST6</accession>
<comment type="caution">
    <text evidence="2">The sequence shown here is derived from an EMBL/GenBank/DDBJ whole genome shotgun (WGS) entry which is preliminary data.</text>
</comment>
<keyword evidence="1" id="KW-1133">Transmembrane helix</keyword>
<sequence>MFATVLAAAEEHEVVNHLAIPPVAFGITTFVILTGLLLVTYAFRSVWTRH</sequence>
<name>A0A853EST6_9MICO</name>
<dbReference type="RefSeq" id="WP_156382718.1">
    <property type="nucleotide sequence ID" value="NZ_JACBYE010000016.1"/>
</dbReference>
<keyword evidence="1" id="KW-0472">Membrane</keyword>
<evidence type="ECO:0000256" key="1">
    <source>
        <dbReference type="SAM" id="Phobius"/>
    </source>
</evidence>
<proteinExistence type="predicted"/>
<evidence type="ECO:0000313" key="2">
    <source>
        <dbReference type="EMBL" id="NYS93540.1"/>
    </source>
</evidence>
<reference evidence="2 3" key="1">
    <citation type="submission" date="2020-07" db="EMBL/GenBank/DDBJ databases">
        <title>MOT database genomes.</title>
        <authorList>
            <person name="Joseph S."/>
            <person name="Aduse-Opoku J."/>
            <person name="Hashim A."/>
            <person name="Wade W."/>
            <person name="Curtis M."/>
        </authorList>
    </citation>
    <scope>NUCLEOTIDE SEQUENCE [LARGE SCALE GENOMIC DNA]</scope>
    <source>
        <strain evidence="2 3">DSM 100099</strain>
    </source>
</reference>
<gene>
    <name evidence="2" type="ORF">HZZ10_08380</name>
</gene>
<dbReference type="AlphaFoldDB" id="A0A853EST6"/>
<dbReference type="Proteomes" id="UP000561011">
    <property type="component" value="Unassembled WGS sequence"/>
</dbReference>
<protein>
    <submittedName>
        <fullName evidence="2">Uncharacterized protein</fullName>
    </submittedName>
</protein>
<dbReference type="EMBL" id="JACBYE010000016">
    <property type="protein sequence ID" value="NYS93540.1"/>
    <property type="molecule type" value="Genomic_DNA"/>
</dbReference>
<keyword evidence="1" id="KW-0812">Transmembrane</keyword>
<organism evidence="2 3">
    <name type="scientific">Sanguibacter inulinus</name>
    <dbReference type="NCBI Taxonomy" id="60922"/>
    <lineage>
        <taxon>Bacteria</taxon>
        <taxon>Bacillati</taxon>
        <taxon>Actinomycetota</taxon>
        <taxon>Actinomycetes</taxon>
        <taxon>Micrococcales</taxon>
        <taxon>Sanguibacteraceae</taxon>
        <taxon>Sanguibacter</taxon>
    </lineage>
</organism>
<feature type="transmembrane region" description="Helical" evidence="1">
    <location>
        <begin position="20"/>
        <end position="43"/>
    </location>
</feature>
<keyword evidence="3" id="KW-1185">Reference proteome</keyword>